<organism evidence="2 3">
    <name type="scientific">Kitasatospora purpeofusca</name>
    <dbReference type="NCBI Taxonomy" id="67352"/>
    <lineage>
        <taxon>Bacteria</taxon>
        <taxon>Bacillati</taxon>
        <taxon>Actinomycetota</taxon>
        <taxon>Actinomycetes</taxon>
        <taxon>Kitasatosporales</taxon>
        <taxon>Streptomycetaceae</taxon>
        <taxon>Kitasatospora</taxon>
    </lineage>
</organism>
<keyword evidence="3" id="KW-1185">Reference proteome</keyword>
<evidence type="ECO:0000313" key="2">
    <source>
        <dbReference type="EMBL" id="WUQ88406.1"/>
    </source>
</evidence>
<evidence type="ECO:0000313" key="3">
    <source>
        <dbReference type="Proteomes" id="UP001432222"/>
    </source>
</evidence>
<dbReference type="EMBL" id="CP108110">
    <property type="protein sequence ID" value="WUQ88406.1"/>
    <property type="molecule type" value="Genomic_DNA"/>
</dbReference>
<reference evidence="2" key="1">
    <citation type="submission" date="2022-10" db="EMBL/GenBank/DDBJ databases">
        <title>The complete genomes of actinobacterial strains from the NBC collection.</title>
        <authorList>
            <person name="Joergensen T.S."/>
            <person name="Alvarez Arevalo M."/>
            <person name="Sterndorff E.B."/>
            <person name="Faurdal D."/>
            <person name="Vuksanovic O."/>
            <person name="Mourched A.-S."/>
            <person name="Charusanti P."/>
            <person name="Shaw S."/>
            <person name="Blin K."/>
            <person name="Weber T."/>
        </authorList>
    </citation>
    <scope>NUCLEOTIDE SEQUENCE</scope>
    <source>
        <strain evidence="2">NBC_00222</strain>
    </source>
</reference>
<dbReference type="InterPro" id="IPR023341">
    <property type="entry name" value="MABP"/>
</dbReference>
<evidence type="ECO:0000259" key="1">
    <source>
        <dbReference type="PROSITE" id="PS51498"/>
    </source>
</evidence>
<dbReference type="Proteomes" id="UP001432222">
    <property type="component" value="Chromosome"/>
</dbReference>
<proteinExistence type="predicted"/>
<name>A0ABZ1UB54_9ACTN</name>
<sequence length="160" mass="17679">MDRFITDIDVLVPYDKPSQKAPLHVPTGWEGIDFDLNRGAGGAYLYLVFEKHPQDRPITGLRVLVNDEKPPAGYQKLPVDLNKGVKDEKTALFLAVSRAAGTPITDLAVTHWTDPDGRIPPKEGYRRVQAGGADIDLNLNAGGDYIFLDYRPATKSQEYA</sequence>
<dbReference type="PROSITE" id="PS51498">
    <property type="entry name" value="MABP"/>
    <property type="match status" value="1"/>
</dbReference>
<gene>
    <name evidence="2" type="ORF">OHA16_38655</name>
</gene>
<accession>A0ABZ1UB54</accession>
<protein>
    <recommendedName>
        <fullName evidence="1">MABP domain-containing protein</fullName>
    </recommendedName>
</protein>
<feature type="domain" description="MABP" evidence="1">
    <location>
        <begin position="55"/>
        <end position="160"/>
    </location>
</feature>
<dbReference type="Gene3D" id="2.100.10.50">
    <property type="match status" value="1"/>
</dbReference>
<dbReference type="RefSeq" id="WP_328958953.1">
    <property type="nucleotide sequence ID" value="NZ_CP108110.1"/>
</dbReference>